<dbReference type="Gene3D" id="1.10.1530.10">
    <property type="match status" value="1"/>
</dbReference>
<comment type="similarity">
    <text evidence="1">Belongs to the LDH2/MDH2 oxidoreductase family.</text>
</comment>
<accession>A0A420EB76</accession>
<evidence type="ECO:0000256" key="1">
    <source>
        <dbReference type="ARBA" id="ARBA00006056"/>
    </source>
</evidence>
<dbReference type="InterPro" id="IPR036111">
    <property type="entry name" value="Mal/L-sulfo/L-lacto_DH-like_sf"/>
</dbReference>
<keyword evidence="4" id="KW-1185">Reference proteome</keyword>
<proteinExistence type="inferred from homology"/>
<name>A0A420EB76_9ALTE</name>
<dbReference type="GO" id="GO:0016491">
    <property type="term" value="F:oxidoreductase activity"/>
    <property type="evidence" value="ECO:0007669"/>
    <property type="project" value="UniProtKB-KW"/>
</dbReference>
<dbReference type="PANTHER" id="PTHR11091:SF0">
    <property type="entry name" value="MALATE DEHYDROGENASE"/>
    <property type="match status" value="1"/>
</dbReference>
<dbReference type="InterPro" id="IPR043144">
    <property type="entry name" value="Mal/L-sulf/L-lact_DH-like_ah"/>
</dbReference>
<dbReference type="Pfam" id="PF02615">
    <property type="entry name" value="Ldh_2"/>
    <property type="match status" value="1"/>
</dbReference>
<dbReference type="InterPro" id="IPR003767">
    <property type="entry name" value="Malate/L-lactate_DH-like"/>
</dbReference>
<organism evidence="3 4">
    <name type="scientific">Alginatibacterium sediminis</name>
    <dbReference type="NCBI Taxonomy" id="2164068"/>
    <lineage>
        <taxon>Bacteria</taxon>
        <taxon>Pseudomonadati</taxon>
        <taxon>Pseudomonadota</taxon>
        <taxon>Gammaproteobacteria</taxon>
        <taxon>Alteromonadales</taxon>
        <taxon>Alteromonadaceae</taxon>
        <taxon>Alginatibacterium</taxon>
    </lineage>
</organism>
<dbReference type="InterPro" id="IPR043143">
    <property type="entry name" value="Mal/L-sulf/L-lact_DH-like_NADP"/>
</dbReference>
<comment type="caution">
    <text evidence="3">The sequence shown here is derived from an EMBL/GenBank/DDBJ whole genome shotgun (WGS) entry which is preliminary data.</text>
</comment>
<dbReference type="PANTHER" id="PTHR11091">
    <property type="entry name" value="OXIDOREDUCTASE-RELATED"/>
    <property type="match status" value="1"/>
</dbReference>
<gene>
    <name evidence="3" type="ORF">DBZ36_11910</name>
</gene>
<keyword evidence="2" id="KW-0560">Oxidoreductase</keyword>
<evidence type="ECO:0000313" key="4">
    <source>
        <dbReference type="Proteomes" id="UP000286482"/>
    </source>
</evidence>
<reference evidence="3 4" key="1">
    <citation type="submission" date="2018-09" db="EMBL/GenBank/DDBJ databases">
        <authorList>
            <person name="Wang Z."/>
        </authorList>
    </citation>
    <scope>NUCLEOTIDE SEQUENCE [LARGE SCALE GENOMIC DNA]</scope>
    <source>
        <strain evidence="3 4">ALS 81</strain>
    </source>
</reference>
<sequence>MTVHNVEIQKLTQLTFDRLHEVGLSKEVAQEVADVLVHADSRGVHSHGVMRVEHYCKRIAEGGLNIDAKMAIEKVSPCVSILDSDDGMGHSALIAATNEAMSLAKENALGFVSVKNTSHCGALSYFAKMATDQNLIAIVMTQTDTCVAPHGGAKPFLGTNPIAFGFPVLNSEPMIVDMATSATAFGKLLLAKENNTPLGPGLAIDKDGYETQDPHAVATLLPFGGHKGSGIALAIDALTGILMGANFSNHVHRMYDDYDKMRKLCSLVIVIDPSKFGGHAFSGMMAQMIKELHEVPPAPGVEKVIAPNEPQVEYLKQCEINGIPVDSGSYDFLSTQQRMELS</sequence>
<evidence type="ECO:0000313" key="3">
    <source>
        <dbReference type="EMBL" id="RKF17947.1"/>
    </source>
</evidence>
<dbReference type="AlphaFoldDB" id="A0A420EB76"/>
<dbReference type="OrthoDB" id="9769447at2"/>
<protein>
    <submittedName>
        <fullName evidence="3">Ldh family oxidoreductase</fullName>
    </submittedName>
</protein>
<dbReference type="EMBL" id="RAQO01000006">
    <property type="protein sequence ID" value="RKF17947.1"/>
    <property type="molecule type" value="Genomic_DNA"/>
</dbReference>
<evidence type="ECO:0000256" key="2">
    <source>
        <dbReference type="ARBA" id="ARBA00023002"/>
    </source>
</evidence>
<dbReference type="Proteomes" id="UP000286482">
    <property type="component" value="Unassembled WGS sequence"/>
</dbReference>
<dbReference type="SUPFAM" id="SSF89733">
    <property type="entry name" value="L-sulfolactate dehydrogenase-like"/>
    <property type="match status" value="1"/>
</dbReference>
<dbReference type="RefSeq" id="WP_120355173.1">
    <property type="nucleotide sequence ID" value="NZ_RAQO01000006.1"/>
</dbReference>
<dbReference type="Gene3D" id="3.30.1370.60">
    <property type="entry name" value="Hypothetical oxidoreductase yiak, domain 2"/>
    <property type="match status" value="1"/>
</dbReference>